<keyword evidence="3" id="KW-0472">Membrane</keyword>
<dbReference type="Proteomes" id="UP000078559">
    <property type="component" value="Chromosome 5"/>
</dbReference>
<reference evidence="4" key="1">
    <citation type="submission" date="2014-12" db="EMBL/GenBank/DDBJ databases">
        <title>Genome Sequence of Valsa Canker Pathogens Uncovers a Specific Adaption of Colonization on Woody Bark.</title>
        <authorList>
            <person name="Yin Z."/>
            <person name="Liu H."/>
            <person name="Gao X."/>
            <person name="Li Z."/>
            <person name="Song N."/>
            <person name="Ke X."/>
            <person name="Dai Q."/>
            <person name="Wu Y."/>
            <person name="Sun Y."/>
            <person name="Xu J.-R."/>
            <person name="Kang Z.K."/>
            <person name="Wang L."/>
            <person name="Huang L."/>
        </authorList>
    </citation>
    <scope>NUCLEOTIDE SEQUENCE [LARGE SCALE GENOMIC DNA]</scope>
    <source>
        <strain evidence="4">03-8</strain>
    </source>
</reference>
<sequence length="593" mass="66710">MRAFEAFEPETYFTTQIHTTKTMHRLSIFLFALVAVFTGAIAMAALTSPINNSYSTTMLFRVREFANDFADGINHYTRILLHIRNDLARDIGTLTSTISAFAISYKDLCSQYIHNSTFIHPSTNNSRLLQPLFEIIPREQDAYTAEFVFVLLATNACSVVISVFVFSALQLVFTRRISTTIKQFSKTINENRDNILAVSKKLQSVLSKLLFEILIPAITWVTWALVNLLCYILQQTRSAMLRMFDLTIFTRLCPRCSEAPGPKAPSPRSFADPAAVDKNTKINRLELQLQEWKQLLDHGNRERAREEHQLEEHIGVLERANTAQAAQLREMRRYCQSVGLTSDARAVIRDLRQQHREAVEQGGRREEELLGEVRDLQEHIRRQTEEENARWEKDSMYRAYLQEVNKWKYIARESIAVMKASQKKAEELELRMKENGPRRGDEGLDRGREEHGDGEVARDPLPENQGKPFGTRLTYADGTPVEMPGSVSESEAQSEADDDWVTVSGSGSDVESDEGENSTPAPFGLPASRVGWAKSTATDITAAAPDPKGPGLSDSFHNPFLNLKEATPKSGHSGLAKYPQARRSGPGGISSRR</sequence>
<feature type="region of interest" description="Disordered" evidence="2">
    <location>
        <begin position="429"/>
        <end position="593"/>
    </location>
</feature>
<evidence type="ECO:0000256" key="1">
    <source>
        <dbReference type="SAM" id="Coils"/>
    </source>
</evidence>
<evidence type="ECO:0000256" key="3">
    <source>
        <dbReference type="SAM" id="Phobius"/>
    </source>
</evidence>
<dbReference type="OrthoDB" id="10518570at2759"/>
<feature type="transmembrane region" description="Helical" evidence="3">
    <location>
        <begin position="209"/>
        <end position="234"/>
    </location>
</feature>
<gene>
    <name evidence="4" type="ORF">VM1G_04995</name>
</gene>
<accession>A0A194VYL9</accession>
<feature type="transmembrane region" description="Helical" evidence="3">
    <location>
        <begin position="28"/>
        <end position="50"/>
    </location>
</feature>
<keyword evidence="5" id="KW-1185">Reference proteome</keyword>
<evidence type="ECO:0000313" key="5">
    <source>
        <dbReference type="Proteomes" id="UP000078559"/>
    </source>
</evidence>
<keyword evidence="1" id="KW-0175">Coiled coil</keyword>
<name>A0A194VYL9_CYTMA</name>
<dbReference type="EMBL" id="CM003102">
    <property type="protein sequence ID" value="KUI69314.1"/>
    <property type="molecule type" value="Genomic_DNA"/>
</dbReference>
<keyword evidence="3" id="KW-1133">Transmembrane helix</keyword>
<proteinExistence type="predicted"/>
<keyword evidence="3" id="KW-0812">Transmembrane</keyword>
<feature type="compositionally biased region" description="Basic and acidic residues" evidence="2">
    <location>
        <begin position="429"/>
        <end position="461"/>
    </location>
</feature>
<protein>
    <submittedName>
        <fullName evidence="4">Uncharacterized protein</fullName>
    </submittedName>
</protein>
<evidence type="ECO:0000256" key="2">
    <source>
        <dbReference type="SAM" id="MobiDB-lite"/>
    </source>
</evidence>
<dbReference type="AlphaFoldDB" id="A0A194VYL9"/>
<evidence type="ECO:0000313" key="4">
    <source>
        <dbReference type="EMBL" id="KUI69314.1"/>
    </source>
</evidence>
<dbReference type="SMR" id="A0A194VYL9"/>
<feature type="transmembrane region" description="Helical" evidence="3">
    <location>
        <begin position="147"/>
        <end position="173"/>
    </location>
</feature>
<feature type="compositionally biased region" description="Low complexity" evidence="2">
    <location>
        <begin position="536"/>
        <end position="546"/>
    </location>
</feature>
<feature type="coiled-coil region" evidence="1">
    <location>
        <begin position="275"/>
        <end position="309"/>
    </location>
</feature>
<organism evidence="4 5">
    <name type="scientific">Cytospora mali</name>
    <name type="common">Apple Valsa canker fungus</name>
    <name type="synonym">Valsa mali</name>
    <dbReference type="NCBI Taxonomy" id="578113"/>
    <lineage>
        <taxon>Eukaryota</taxon>
        <taxon>Fungi</taxon>
        <taxon>Dikarya</taxon>
        <taxon>Ascomycota</taxon>
        <taxon>Pezizomycotina</taxon>
        <taxon>Sordariomycetes</taxon>
        <taxon>Sordariomycetidae</taxon>
        <taxon>Diaporthales</taxon>
        <taxon>Cytosporaceae</taxon>
        <taxon>Cytospora</taxon>
    </lineage>
</organism>